<evidence type="ECO:0000256" key="3">
    <source>
        <dbReference type="ARBA" id="ARBA00023163"/>
    </source>
</evidence>
<evidence type="ECO:0000313" key="6">
    <source>
        <dbReference type="Proteomes" id="UP000479756"/>
    </source>
</evidence>
<dbReference type="EMBL" id="JAAGWZ010000002">
    <property type="protein sequence ID" value="NEM91627.1"/>
    <property type="molecule type" value="Genomic_DNA"/>
</dbReference>
<dbReference type="Proteomes" id="UP000479756">
    <property type="component" value="Unassembled WGS sequence"/>
</dbReference>
<organism evidence="5 6">
    <name type="scientific">Galbitalea soli</name>
    <dbReference type="NCBI Taxonomy" id="1268042"/>
    <lineage>
        <taxon>Bacteria</taxon>
        <taxon>Bacillati</taxon>
        <taxon>Actinomycetota</taxon>
        <taxon>Actinomycetes</taxon>
        <taxon>Micrococcales</taxon>
        <taxon>Microbacteriaceae</taxon>
        <taxon>Galbitalea</taxon>
    </lineage>
</organism>
<evidence type="ECO:0000259" key="4">
    <source>
        <dbReference type="PROSITE" id="PS51118"/>
    </source>
</evidence>
<evidence type="ECO:0000256" key="2">
    <source>
        <dbReference type="ARBA" id="ARBA00023125"/>
    </source>
</evidence>
<evidence type="ECO:0000313" key="5">
    <source>
        <dbReference type="EMBL" id="NEM91627.1"/>
    </source>
</evidence>
<dbReference type="SUPFAM" id="SSF46785">
    <property type="entry name" value="Winged helix' DNA-binding domain"/>
    <property type="match status" value="1"/>
</dbReference>
<name>A0A7C9PNL0_9MICO</name>
<proteinExistence type="predicted"/>
<sequence>MAIETEPQPRVCDRALVRAFEFLGKRWNGVILATLQTGASTFSELRRAVGGISDSVLSERLVELTTAGLITRTVDAGPPVAVAYTLTDSGTALLPALNELTTWATENLTD</sequence>
<dbReference type="PANTHER" id="PTHR33204:SF37">
    <property type="entry name" value="HTH-TYPE TRANSCRIPTIONAL REGULATOR YODB"/>
    <property type="match status" value="1"/>
</dbReference>
<keyword evidence="2" id="KW-0238">DNA-binding</keyword>
<dbReference type="RefSeq" id="WP_163473451.1">
    <property type="nucleotide sequence ID" value="NZ_JAAGWZ010000002.1"/>
</dbReference>
<reference evidence="5 6" key="1">
    <citation type="journal article" date="2014" name="Int. J. Syst. Evol. Microbiol.">
        <title>Description of Galbitalea soli gen. nov., sp. nov., and Frondihabitans sucicola sp. nov.</title>
        <authorList>
            <person name="Kim S.J."/>
            <person name="Lim J.M."/>
            <person name="Ahn J.H."/>
            <person name="Weon H.Y."/>
            <person name="Hamada M."/>
            <person name="Suzuki K."/>
            <person name="Ahn T.Y."/>
            <person name="Kwon S.W."/>
        </authorList>
    </citation>
    <scope>NUCLEOTIDE SEQUENCE [LARGE SCALE GENOMIC DNA]</scope>
    <source>
        <strain evidence="5 6">NBRC 108727</strain>
    </source>
</reference>
<dbReference type="InterPro" id="IPR036390">
    <property type="entry name" value="WH_DNA-bd_sf"/>
</dbReference>
<evidence type="ECO:0000256" key="1">
    <source>
        <dbReference type="ARBA" id="ARBA00023015"/>
    </source>
</evidence>
<protein>
    <submittedName>
        <fullName evidence="5">Helix-turn-helix transcriptional regulator</fullName>
    </submittedName>
</protein>
<dbReference type="Gene3D" id="1.10.10.10">
    <property type="entry name" value="Winged helix-like DNA-binding domain superfamily/Winged helix DNA-binding domain"/>
    <property type="match status" value="1"/>
</dbReference>
<feature type="domain" description="HTH hxlR-type" evidence="4">
    <location>
        <begin position="12"/>
        <end position="110"/>
    </location>
</feature>
<dbReference type="PANTHER" id="PTHR33204">
    <property type="entry name" value="TRANSCRIPTIONAL REGULATOR, MARR FAMILY"/>
    <property type="match status" value="1"/>
</dbReference>
<gene>
    <name evidence="5" type="ORF">G3T37_09675</name>
</gene>
<comment type="caution">
    <text evidence="5">The sequence shown here is derived from an EMBL/GenBank/DDBJ whole genome shotgun (WGS) entry which is preliminary data.</text>
</comment>
<dbReference type="InterPro" id="IPR036388">
    <property type="entry name" value="WH-like_DNA-bd_sf"/>
</dbReference>
<dbReference type="InterPro" id="IPR002577">
    <property type="entry name" value="HTH_HxlR"/>
</dbReference>
<keyword evidence="1" id="KW-0805">Transcription regulation</keyword>
<keyword evidence="3" id="KW-0804">Transcription</keyword>
<dbReference type="PROSITE" id="PS51118">
    <property type="entry name" value="HTH_HXLR"/>
    <property type="match status" value="1"/>
</dbReference>
<dbReference type="Pfam" id="PF01638">
    <property type="entry name" value="HxlR"/>
    <property type="match status" value="1"/>
</dbReference>
<dbReference type="AlphaFoldDB" id="A0A7C9PNL0"/>
<accession>A0A7C9PNL0</accession>
<dbReference type="GO" id="GO:0003677">
    <property type="term" value="F:DNA binding"/>
    <property type="evidence" value="ECO:0007669"/>
    <property type="project" value="UniProtKB-KW"/>
</dbReference>
<keyword evidence="6" id="KW-1185">Reference proteome</keyword>